<keyword evidence="2" id="KW-1185">Reference proteome</keyword>
<proteinExistence type="predicted"/>
<reference evidence="1 2" key="1">
    <citation type="submission" date="2016-09" db="EMBL/GenBank/DDBJ databases">
        <authorList>
            <person name="Capua I."/>
            <person name="De Benedictis P."/>
            <person name="Joannis T."/>
            <person name="Lombin L.H."/>
            <person name="Cattoli G."/>
        </authorList>
    </citation>
    <scope>NUCLEOTIDE SEQUENCE [LARGE SCALE GENOMIC DNA]</scope>
    <source>
        <strain evidence="1 2">IMI 309357</strain>
    </source>
</reference>
<sequence length="175" mass="18752">MVAVPWAPSFIRQRITHPTDSRACSSLSPHPLLKATPTSVFDIQTSPHPILQLPAALHNPVRSLSKSSHLHLPITLSTPSLIGCFLPEPTTAAIAVSGPISRRAFPPLLLFDLLTLAATLSSSLFSAPTAAALRKKPSQHDLPVAHRDNRLLLTAAAKFAPALPLLWLSVSLRPL</sequence>
<evidence type="ECO:0000313" key="1">
    <source>
        <dbReference type="EMBL" id="OHF00574.1"/>
    </source>
</evidence>
<gene>
    <name evidence="1" type="ORF">CORC01_04113</name>
</gene>
<dbReference type="EMBL" id="MJBS01000026">
    <property type="protein sequence ID" value="OHF00574.1"/>
    <property type="molecule type" value="Genomic_DNA"/>
</dbReference>
<protein>
    <submittedName>
        <fullName evidence="1">Uncharacterized protein</fullName>
    </submittedName>
</protein>
<dbReference type="Proteomes" id="UP000176998">
    <property type="component" value="Unassembled WGS sequence"/>
</dbReference>
<dbReference type="AlphaFoldDB" id="A0A1G4BGR3"/>
<comment type="caution">
    <text evidence="1">The sequence shown here is derived from an EMBL/GenBank/DDBJ whole genome shotgun (WGS) entry which is preliminary data.</text>
</comment>
<dbReference type="RefSeq" id="XP_022477717.1">
    <property type="nucleotide sequence ID" value="XM_022615761.1"/>
</dbReference>
<name>A0A1G4BGR3_9PEZI</name>
<evidence type="ECO:0000313" key="2">
    <source>
        <dbReference type="Proteomes" id="UP000176998"/>
    </source>
</evidence>
<dbReference type="GeneID" id="34557271"/>
<organism evidence="1 2">
    <name type="scientific">Colletotrichum orchidophilum</name>
    <dbReference type="NCBI Taxonomy" id="1209926"/>
    <lineage>
        <taxon>Eukaryota</taxon>
        <taxon>Fungi</taxon>
        <taxon>Dikarya</taxon>
        <taxon>Ascomycota</taxon>
        <taxon>Pezizomycotina</taxon>
        <taxon>Sordariomycetes</taxon>
        <taxon>Hypocreomycetidae</taxon>
        <taxon>Glomerellales</taxon>
        <taxon>Glomerellaceae</taxon>
        <taxon>Colletotrichum</taxon>
    </lineage>
</organism>
<accession>A0A1G4BGR3</accession>